<keyword evidence="3" id="KW-1185">Reference proteome</keyword>
<feature type="compositionally biased region" description="Low complexity" evidence="1">
    <location>
        <begin position="179"/>
        <end position="203"/>
    </location>
</feature>
<reference evidence="2 3" key="1">
    <citation type="journal article" date="2016" name="Mol. Biol. Evol.">
        <title>Comparative Genomics of Early-Diverging Mushroom-Forming Fungi Provides Insights into the Origins of Lignocellulose Decay Capabilities.</title>
        <authorList>
            <person name="Nagy L.G."/>
            <person name="Riley R."/>
            <person name="Tritt A."/>
            <person name="Adam C."/>
            <person name="Daum C."/>
            <person name="Floudas D."/>
            <person name="Sun H."/>
            <person name="Yadav J.S."/>
            <person name="Pangilinan J."/>
            <person name="Larsson K.H."/>
            <person name="Matsuura K."/>
            <person name="Barry K."/>
            <person name="Labutti K."/>
            <person name="Kuo R."/>
            <person name="Ohm R.A."/>
            <person name="Bhattacharya S.S."/>
            <person name="Shirouzu T."/>
            <person name="Yoshinaga Y."/>
            <person name="Martin F.M."/>
            <person name="Grigoriev I.V."/>
            <person name="Hibbett D.S."/>
        </authorList>
    </citation>
    <scope>NUCLEOTIDE SEQUENCE [LARGE SCALE GENOMIC DNA]</scope>
    <source>
        <strain evidence="2 3">CBS 109695</strain>
    </source>
</reference>
<proteinExistence type="predicted"/>
<gene>
    <name evidence="2" type="ORF">FIBSPDRAFT_959956</name>
</gene>
<feature type="compositionally biased region" description="Low complexity" evidence="1">
    <location>
        <begin position="143"/>
        <end position="153"/>
    </location>
</feature>
<dbReference type="EMBL" id="KV417622">
    <property type="protein sequence ID" value="KZP14119.1"/>
    <property type="molecule type" value="Genomic_DNA"/>
</dbReference>
<feature type="region of interest" description="Disordered" evidence="1">
    <location>
        <begin position="143"/>
        <end position="203"/>
    </location>
</feature>
<evidence type="ECO:0000256" key="1">
    <source>
        <dbReference type="SAM" id="MobiDB-lite"/>
    </source>
</evidence>
<feature type="region of interest" description="Disordered" evidence="1">
    <location>
        <begin position="80"/>
        <end position="104"/>
    </location>
</feature>
<evidence type="ECO:0000313" key="3">
    <source>
        <dbReference type="Proteomes" id="UP000076532"/>
    </source>
</evidence>
<protein>
    <submittedName>
        <fullName evidence="2">Uncharacterized protein</fullName>
    </submittedName>
</protein>
<name>A0A166CY39_9AGAM</name>
<accession>A0A166CY39</accession>
<dbReference type="AlphaFoldDB" id="A0A166CY39"/>
<organism evidence="2 3">
    <name type="scientific">Athelia psychrophila</name>
    <dbReference type="NCBI Taxonomy" id="1759441"/>
    <lineage>
        <taxon>Eukaryota</taxon>
        <taxon>Fungi</taxon>
        <taxon>Dikarya</taxon>
        <taxon>Basidiomycota</taxon>
        <taxon>Agaricomycotina</taxon>
        <taxon>Agaricomycetes</taxon>
        <taxon>Agaricomycetidae</taxon>
        <taxon>Atheliales</taxon>
        <taxon>Atheliaceae</taxon>
        <taxon>Athelia</taxon>
    </lineage>
</organism>
<dbReference type="Proteomes" id="UP000076532">
    <property type="component" value="Unassembled WGS sequence"/>
</dbReference>
<evidence type="ECO:0000313" key="2">
    <source>
        <dbReference type="EMBL" id="KZP14119.1"/>
    </source>
</evidence>
<sequence>MIYIYVHKTSGTHWDNTLGANIVGNAANHTWESHLTMKAGEGMKQFKNQGWRHWDKLEQAHPGQLSGGNHVFTPSVNTVPPPLHDTDNTEDDAAPSGEAGCGGTVPLTTASVELASTTSTTLIAPSDISSSGISAVDSTTSTLLSSVPSSSSRSKAKRHAVTADVDTTMLPPPAKKEMSLSSRLSSAAESTSSSSGIKGGQSSSMCIMINKMDNMVTHMMDMFKDNMSSDRGKAINTIQREVKSETNTDGWTVEEVG</sequence>